<name>A0ACC2XPY4_9TREE</name>
<protein>
    <submittedName>
        <fullName evidence="1">Uncharacterized protein</fullName>
    </submittedName>
</protein>
<dbReference type="Proteomes" id="UP001234202">
    <property type="component" value="Unassembled WGS sequence"/>
</dbReference>
<gene>
    <name evidence="1" type="ORF">QFC24_002387</name>
</gene>
<reference evidence="1" key="1">
    <citation type="submission" date="2023-04" db="EMBL/GenBank/DDBJ databases">
        <title>Draft Genome sequencing of Naganishia species isolated from polar environments using Oxford Nanopore Technology.</title>
        <authorList>
            <person name="Leo P."/>
            <person name="Venkateswaran K."/>
        </authorList>
    </citation>
    <scope>NUCLEOTIDE SEQUENCE</scope>
    <source>
        <strain evidence="1">DBVPG 5303</strain>
    </source>
</reference>
<evidence type="ECO:0000313" key="2">
    <source>
        <dbReference type="Proteomes" id="UP001234202"/>
    </source>
</evidence>
<comment type="caution">
    <text evidence="1">The sequence shown here is derived from an EMBL/GenBank/DDBJ whole genome shotgun (WGS) entry which is preliminary data.</text>
</comment>
<proteinExistence type="predicted"/>
<evidence type="ECO:0000313" key="1">
    <source>
        <dbReference type="EMBL" id="KAJ9126115.1"/>
    </source>
</evidence>
<sequence>MSIFFSNLIYRLGKKLMLRQIPIATANVYFKRFYSKNAICETDPFMVAACCVYVAAKVDETPVHIKSVVSEARATFSEFELTTEVAFGLPSRELVELEFNHRGFPVDYTKLAEMEFYLLEELEFDLIVYHPYRTLAAVCGREAVDAGDFPDDVERDIELSELLRLDSSLRTNAGLSSSRDSAKQDMEMTGVNVAVKETEKLDRLFGRGSGKPGSDVEDSILQMAWFILNDTYRTDLSILYSPYIIALAALYLSFSLEDKSPRDPFRVRGQTVSSLDRTRLTINEISRGEDRSAMDRLIIRAKAAGYFADFAISIPTMLTIVQEIISLYPLWEELEGRNTFSVVKAAQNEGDHQEVSASVPPVKPADSLREIEIVPMIQKMQRARALDMSSSADAGVDAVQTASVNDAADIERSRTLDVASGKVGGIPAGAKRRHLD</sequence>
<dbReference type="EMBL" id="JASBWV010000006">
    <property type="protein sequence ID" value="KAJ9126115.1"/>
    <property type="molecule type" value="Genomic_DNA"/>
</dbReference>
<organism evidence="1 2">
    <name type="scientific">Naganishia onofrii</name>
    <dbReference type="NCBI Taxonomy" id="1851511"/>
    <lineage>
        <taxon>Eukaryota</taxon>
        <taxon>Fungi</taxon>
        <taxon>Dikarya</taxon>
        <taxon>Basidiomycota</taxon>
        <taxon>Agaricomycotina</taxon>
        <taxon>Tremellomycetes</taxon>
        <taxon>Filobasidiales</taxon>
        <taxon>Filobasidiaceae</taxon>
        <taxon>Naganishia</taxon>
    </lineage>
</organism>
<accession>A0ACC2XPY4</accession>
<keyword evidence="2" id="KW-1185">Reference proteome</keyword>